<dbReference type="GO" id="GO:0003677">
    <property type="term" value="F:DNA binding"/>
    <property type="evidence" value="ECO:0007669"/>
    <property type="project" value="UniProtKB-KW"/>
</dbReference>
<keyword evidence="2" id="KW-0238">DNA-binding</keyword>
<sequence>MPESSATEVGTTAGAPAPGSTAKALVVLQVLAEDGGAVQLAELARRCGISKPTAHRVLAGLRALAWVRAHEGGRYSLGPQAQAFAAMVSPGTSVEHSLTRLRNAVGHTVHAGVLVEDHVVYTHKLDGHDPFVMRSRVGATAPLHCTGMGKALLAHLPDDQVTAVLAAGLPRRTPGTLTDPEALRAELRLIRERGYAVDDEENEEHIRCLAAVVPETLGHPLRAVSISTVTFLTDRELLLGHVAALLHCARSLAAS</sequence>
<dbReference type="Proteomes" id="UP000198507">
    <property type="component" value="Unassembled WGS sequence"/>
</dbReference>
<dbReference type="InterPro" id="IPR036390">
    <property type="entry name" value="WH_DNA-bd_sf"/>
</dbReference>
<dbReference type="AlphaFoldDB" id="A0A1H9Z7I7"/>
<dbReference type="InterPro" id="IPR029016">
    <property type="entry name" value="GAF-like_dom_sf"/>
</dbReference>
<gene>
    <name evidence="6" type="ORF">SAMN04488546_0452</name>
</gene>
<dbReference type="PANTHER" id="PTHR30136">
    <property type="entry name" value="HELIX-TURN-HELIX TRANSCRIPTIONAL REGULATOR, ICLR FAMILY"/>
    <property type="match status" value="1"/>
</dbReference>
<dbReference type="GO" id="GO:0045892">
    <property type="term" value="P:negative regulation of DNA-templated transcription"/>
    <property type="evidence" value="ECO:0007669"/>
    <property type="project" value="TreeGrafter"/>
</dbReference>
<dbReference type="PROSITE" id="PS51078">
    <property type="entry name" value="ICLR_ED"/>
    <property type="match status" value="1"/>
</dbReference>
<dbReference type="SUPFAM" id="SSF55781">
    <property type="entry name" value="GAF domain-like"/>
    <property type="match status" value="1"/>
</dbReference>
<evidence type="ECO:0000256" key="3">
    <source>
        <dbReference type="ARBA" id="ARBA00023163"/>
    </source>
</evidence>
<dbReference type="InterPro" id="IPR005471">
    <property type="entry name" value="Tscrpt_reg_IclR_N"/>
</dbReference>
<dbReference type="PANTHER" id="PTHR30136:SF24">
    <property type="entry name" value="HTH-TYPE TRANSCRIPTIONAL REPRESSOR ALLR"/>
    <property type="match status" value="1"/>
</dbReference>
<dbReference type="SUPFAM" id="SSF46785">
    <property type="entry name" value="Winged helix' DNA-binding domain"/>
    <property type="match status" value="1"/>
</dbReference>
<keyword evidence="1" id="KW-0805">Transcription regulation</keyword>
<organism evidence="6 7">
    <name type="scientific">Geodermatophilus poikilotrophus</name>
    <dbReference type="NCBI Taxonomy" id="1333667"/>
    <lineage>
        <taxon>Bacteria</taxon>
        <taxon>Bacillati</taxon>
        <taxon>Actinomycetota</taxon>
        <taxon>Actinomycetes</taxon>
        <taxon>Geodermatophilales</taxon>
        <taxon>Geodermatophilaceae</taxon>
        <taxon>Geodermatophilus</taxon>
    </lineage>
</organism>
<dbReference type="PROSITE" id="PS51077">
    <property type="entry name" value="HTH_ICLR"/>
    <property type="match status" value="1"/>
</dbReference>
<dbReference type="EMBL" id="FOIE01000001">
    <property type="protein sequence ID" value="SES77465.1"/>
    <property type="molecule type" value="Genomic_DNA"/>
</dbReference>
<feature type="domain" description="IclR-ED" evidence="5">
    <location>
        <begin position="76"/>
        <end position="255"/>
    </location>
</feature>
<dbReference type="Gene3D" id="1.10.10.10">
    <property type="entry name" value="Winged helix-like DNA-binding domain superfamily/Winged helix DNA-binding domain"/>
    <property type="match status" value="1"/>
</dbReference>
<evidence type="ECO:0000259" key="5">
    <source>
        <dbReference type="PROSITE" id="PS51078"/>
    </source>
</evidence>
<keyword evidence="3" id="KW-0804">Transcription</keyword>
<evidence type="ECO:0000256" key="2">
    <source>
        <dbReference type="ARBA" id="ARBA00023125"/>
    </source>
</evidence>
<feature type="domain" description="HTH iclR-type" evidence="4">
    <location>
        <begin position="18"/>
        <end position="79"/>
    </location>
</feature>
<evidence type="ECO:0000313" key="7">
    <source>
        <dbReference type="Proteomes" id="UP000198507"/>
    </source>
</evidence>
<dbReference type="Pfam" id="PF09339">
    <property type="entry name" value="HTH_IclR"/>
    <property type="match status" value="1"/>
</dbReference>
<protein>
    <submittedName>
        <fullName evidence="6">Transcriptional regulator, IclR family</fullName>
    </submittedName>
</protein>
<dbReference type="Gene3D" id="3.30.450.40">
    <property type="match status" value="1"/>
</dbReference>
<dbReference type="InterPro" id="IPR036388">
    <property type="entry name" value="WH-like_DNA-bd_sf"/>
</dbReference>
<dbReference type="Pfam" id="PF01614">
    <property type="entry name" value="IclR_C"/>
    <property type="match status" value="1"/>
</dbReference>
<proteinExistence type="predicted"/>
<keyword evidence="7" id="KW-1185">Reference proteome</keyword>
<evidence type="ECO:0000256" key="1">
    <source>
        <dbReference type="ARBA" id="ARBA00023015"/>
    </source>
</evidence>
<accession>A0A1H9Z7I7</accession>
<reference evidence="7" key="1">
    <citation type="submission" date="2016-10" db="EMBL/GenBank/DDBJ databases">
        <authorList>
            <person name="Varghese N."/>
            <person name="Submissions S."/>
        </authorList>
    </citation>
    <scope>NUCLEOTIDE SEQUENCE [LARGE SCALE GENOMIC DNA]</scope>
    <source>
        <strain evidence="7">DSM 44209</strain>
    </source>
</reference>
<dbReference type="InterPro" id="IPR014757">
    <property type="entry name" value="Tscrpt_reg_IclR_C"/>
</dbReference>
<evidence type="ECO:0000259" key="4">
    <source>
        <dbReference type="PROSITE" id="PS51077"/>
    </source>
</evidence>
<evidence type="ECO:0000313" key="6">
    <source>
        <dbReference type="EMBL" id="SES77465.1"/>
    </source>
</evidence>
<dbReference type="InterPro" id="IPR050707">
    <property type="entry name" value="HTH_MetabolicPath_Reg"/>
</dbReference>
<dbReference type="RefSeq" id="WP_091438408.1">
    <property type="nucleotide sequence ID" value="NZ_FOIE01000001.1"/>
</dbReference>
<dbReference type="GO" id="GO:0003700">
    <property type="term" value="F:DNA-binding transcription factor activity"/>
    <property type="evidence" value="ECO:0007669"/>
    <property type="project" value="TreeGrafter"/>
</dbReference>
<dbReference type="OrthoDB" id="60629at2"/>
<dbReference type="SMART" id="SM00346">
    <property type="entry name" value="HTH_ICLR"/>
    <property type="match status" value="1"/>
</dbReference>
<name>A0A1H9Z7I7_9ACTN</name>